<organism evidence="1 2">
    <name type="scientific">Pedococcus cremeus</name>
    <dbReference type="NCBI Taxonomy" id="587636"/>
    <lineage>
        <taxon>Bacteria</taxon>
        <taxon>Bacillati</taxon>
        <taxon>Actinomycetota</taxon>
        <taxon>Actinomycetes</taxon>
        <taxon>Micrococcales</taxon>
        <taxon>Intrasporangiaceae</taxon>
        <taxon>Pedococcus</taxon>
    </lineage>
</organism>
<evidence type="ECO:0000313" key="1">
    <source>
        <dbReference type="EMBL" id="SES48966.1"/>
    </source>
</evidence>
<evidence type="ECO:0000313" key="2">
    <source>
        <dbReference type="Proteomes" id="UP000199019"/>
    </source>
</evidence>
<gene>
    <name evidence="1" type="ORF">SAMN05216199_0258</name>
</gene>
<dbReference type="AlphaFoldDB" id="A0A1H9XS31"/>
<dbReference type="Proteomes" id="UP000199019">
    <property type="component" value="Unassembled WGS sequence"/>
</dbReference>
<proteinExistence type="predicted"/>
<dbReference type="EMBL" id="FOHB01000011">
    <property type="protein sequence ID" value="SES48966.1"/>
    <property type="molecule type" value="Genomic_DNA"/>
</dbReference>
<keyword evidence="2" id="KW-1185">Reference proteome</keyword>
<reference evidence="2" key="1">
    <citation type="submission" date="2016-10" db="EMBL/GenBank/DDBJ databases">
        <authorList>
            <person name="Varghese N."/>
            <person name="Submissions S."/>
        </authorList>
    </citation>
    <scope>NUCLEOTIDE SEQUENCE [LARGE SCALE GENOMIC DNA]</scope>
    <source>
        <strain evidence="2">CGMCC 1.6963</strain>
    </source>
</reference>
<sequence length="218" mass="23355">MRREPRLLLVTFAGFLLVIALPGCSNLQTSQQADRLSSACQTVRSGFVEMENKSIEGTRATIDALNHYSDAFNGVTSGRVPSGSPQYQATMKKMQADKRAATTAITASQQKGALFRAAIARCDTGTLPKGCLAEWDHFRLSLKQEAREAKASATALRAATKMVATWNAAGARVTPATNAAISQYNAARDALSATVDEHNRLTGQYRTVQEACTKAAQG</sequence>
<name>A0A1H9XS31_9MICO</name>
<protein>
    <submittedName>
        <fullName evidence="1">Uncharacterized protein</fullName>
    </submittedName>
</protein>
<accession>A0A1H9XS31</accession>